<sequence length="172" mass="20663">MKRISKKSKNFLMSTFILLLLGYIVYYLFIPGFKQSKISDYAYIYVDNHKIFKKVYLVKYGDKMLIDLKNDKFSIYIPHHKLMKDMWKVNDFTDKDVKIVKSYIKKNRVPIYDWNKDGGHYDMQVFEFKTEKGVSGKLVFYYEEDTDSNVHNENLNEKRKKEITLIIGHENN</sequence>
<accession>A0ABS6F121</accession>
<evidence type="ECO:0000313" key="2">
    <source>
        <dbReference type="EMBL" id="MBU5591579.1"/>
    </source>
</evidence>
<dbReference type="EMBL" id="JAHLQL010000001">
    <property type="protein sequence ID" value="MBU5591579.1"/>
    <property type="molecule type" value="Genomic_DNA"/>
</dbReference>
<evidence type="ECO:0000313" key="3">
    <source>
        <dbReference type="Proteomes" id="UP000736583"/>
    </source>
</evidence>
<dbReference type="Proteomes" id="UP000736583">
    <property type="component" value="Unassembled WGS sequence"/>
</dbReference>
<evidence type="ECO:0008006" key="4">
    <source>
        <dbReference type="Google" id="ProtNLM"/>
    </source>
</evidence>
<gene>
    <name evidence="2" type="ORF">KQI89_07360</name>
</gene>
<protein>
    <recommendedName>
        <fullName evidence="4">Lipoprotein</fullName>
    </recommendedName>
</protein>
<reference evidence="2 3" key="1">
    <citation type="submission" date="2021-06" db="EMBL/GenBank/DDBJ databases">
        <authorList>
            <person name="Sun Q."/>
            <person name="Li D."/>
        </authorList>
    </citation>
    <scope>NUCLEOTIDE SEQUENCE [LARGE SCALE GENOMIC DNA]</scope>
    <source>
        <strain evidence="2 3">MSJ-4</strain>
    </source>
</reference>
<comment type="caution">
    <text evidence="2">The sequence shown here is derived from an EMBL/GenBank/DDBJ whole genome shotgun (WGS) entry which is preliminary data.</text>
</comment>
<proteinExistence type="predicted"/>
<keyword evidence="1" id="KW-1133">Transmembrane helix</keyword>
<organism evidence="2 3">
    <name type="scientific">Clostridium simiarum</name>
    <dbReference type="NCBI Taxonomy" id="2841506"/>
    <lineage>
        <taxon>Bacteria</taxon>
        <taxon>Bacillati</taxon>
        <taxon>Bacillota</taxon>
        <taxon>Clostridia</taxon>
        <taxon>Eubacteriales</taxon>
        <taxon>Clostridiaceae</taxon>
        <taxon>Clostridium</taxon>
    </lineage>
</organism>
<dbReference type="RefSeq" id="WP_216456525.1">
    <property type="nucleotide sequence ID" value="NZ_JAHLQL010000001.1"/>
</dbReference>
<keyword evidence="3" id="KW-1185">Reference proteome</keyword>
<name>A0ABS6F121_9CLOT</name>
<evidence type="ECO:0000256" key="1">
    <source>
        <dbReference type="SAM" id="Phobius"/>
    </source>
</evidence>
<feature type="transmembrane region" description="Helical" evidence="1">
    <location>
        <begin position="12"/>
        <end position="29"/>
    </location>
</feature>
<keyword evidence="1" id="KW-0472">Membrane</keyword>
<keyword evidence="1" id="KW-0812">Transmembrane</keyword>